<accession>A0A2S0MCK2</accession>
<dbReference type="InterPro" id="IPR051781">
    <property type="entry name" value="Metallo-dep_Hydrolase"/>
</dbReference>
<keyword evidence="2" id="KW-0378">Hydrolase</keyword>
<organism evidence="2 3">
    <name type="scientific">Ottowia oryzae</name>
    <dbReference type="NCBI Taxonomy" id="2109914"/>
    <lineage>
        <taxon>Bacteria</taxon>
        <taxon>Pseudomonadati</taxon>
        <taxon>Pseudomonadota</taxon>
        <taxon>Betaproteobacteria</taxon>
        <taxon>Burkholderiales</taxon>
        <taxon>Comamonadaceae</taxon>
        <taxon>Ottowia</taxon>
    </lineage>
</organism>
<sequence length="457" mass="49856">MNTIAITNVSIFDGSGADPYPGEVLVEGNRIKSIARRGEYLETGDARIIDGHGAFLMPGMTEGHTHFSWNDQPSLSAIQFMPPEEHILWCVRVAKRYLEMGWTSALGAATAKPRLDVVTRNVIEAGAFPGPRYLAGSQEITTAGGLGDNTLPHLPDPAMNFGAVCSGPEDMRRIARMFVKLGVDHLKINLSGEYIAGIPAETNPFSEEEIAMLAAEARIAGKRVAAHARSNESVKTCVKHGFELVFHASFADEEALDMLEANKHKHFVVPGLGWLVNTLYNAAEFGVTEEIATKMGYKRELEVAAESLSKMHKRGIRVLPGGDYGFAWMPHGTNARDLEYLVKYVGMTPKEALVAATRYGGELMQRPHELGQVKEGFLADIVLVDGNPIESLALLQDPQKILLVMKDGEIYKNQRTLLPPRGVIRSVYGGNPLVEAGVRREAPTDPMNSTTADLVAK</sequence>
<dbReference type="EMBL" id="CP027666">
    <property type="protein sequence ID" value="AVO33588.1"/>
    <property type="molecule type" value="Genomic_DNA"/>
</dbReference>
<name>A0A2S0MCK2_9BURK</name>
<dbReference type="RefSeq" id="WP_106702151.1">
    <property type="nucleotide sequence ID" value="NZ_CP027666.1"/>
</dbReference>
<dbReference type="Pfam" id="PF01979">
    <property type="entry name" value="Amidohydro_1"/>
    <property type="match status" value="1"/>
</dbReference>
<dbReference type="AlphaFoldDB" id="A0A2S0MCK2"/>
<dbReference type="KEGG" id="otk:C6570_04460"/>
<feature type="domain" description="Amidohydrolase-related" evidence="1">
    <location>
        <begin position="55"/>
        <end position="410"/>
    </location>
</feature>
<gene>
    <name evidence="2" type="ORF">C6570_04460</name>
</gene>
<dbReference type="Proteomes" id="UP000239709">
    <property type="component" value="Chromosome"/>
</dbReference>
<protein>
    <submittedName>
        <fullName evidence="2">Amidohydrolase family protein</fullName>
    </submittedName>
</protein>
<dbReference type="OrthoDB" id="9782972at2"/>
<dbReference type="SUPFAM" id="SSF51556">
    <property type="entry name" value="Metallo-dependent hydrolases"/>
    <property type="match status" value="1"/>
</dbReference>
<dbReference type="SUPFAM" id="SSF51338">
    <property type="entry name" value="Composite domain of metallo-dependent hydrolases"/>
    <property type="match status" value="1"/>
</dbReference>
<reference evidence="2 3" key="1">
    <citation type="submission" date="2018-03" db="EMBL/GenBank/DDBJ databases">
        <title>Genome sequencing of Ottowia sp.</title>
        <authorList>
            <person name="Kim S.-J."/>
            <person name="Heo J."/>
            <person name="Kwon S.-W."/>
        </authorList>
    </citation>
    <scope>NUCLEOTIDE SEQUENCE [LARGE SCALE GENOMIC DNA]</scope>
    <source>
        <strain evidence="2 3">KADR8-3</strain>
    </source>
</reference>
<evidence type="ECO:0000313" key="3">
    <source>
        <dbReference type="Proteomes" id="UP000239709"/>
    </source>
</evidence>
<dbReference type="Gene3D" id="3.20.20.140">
    <property type="entry name" value="Metal-dependent hydrolases"/>
    <property type="match status" value="1"/>
</dbReference>
<proteinExistence type="predicted"/>
<dbReference type="InterPro" id="IPR032466">
    <property type="entry name" value="Metal_Hydrolase"/>
</dbReference>
<dbReference type="InterPro" id="IPR011059">
    <property type="entry name" value="Metal-dep_hydrolase_composite"/>
</dbReference>
<dbReference type="PANTHER" id="PTHR43135:SF3">
    <property type="entry name" value="ALPHA-D-RIBOSE 1-METHYLPHOSPHONATE 5-TRIPHOSPHATE DIPHOSPHATASE"/>
    <property type="match status" value="1"/>
</dbReference>
<dbReference type="InterPro" id="IPR057744">
    <property type="entry name" value="OTAase-like"/>
</dbReference>
<dbReference type="Gene3D" id="2.30.40.10">
    <property type="entry name" value="Urease, subunit C, domain 1"/>
    <property type="match status" value="1"/>
</dbReference>
<dbReference type="CDD" id="cd01299">
    <property type="entry name" value="Met_dep_hydrolase_A"/>
    <property type="match status" value="1"/>
</dbReference>
<dbReference type="PANTHER" id="PTHR43135">
    <property type="entry name" value="ALPHA-D-RIBOSE 1-METHYLPHOSPHONATE 5-TRIPHOSPHATE DIPHOSPHATASE"/>
    <property type="match status" value="1"/>
</dbReference>
<evidence type="ECO:0000313" key="2">
    <source>
        <dbReference type="EMBL" id="AVO33588.1"/>
    </source>
</evidence>
<dbReference type="GO" id="GO:0016810">
    <property type="term" value="F:hydrolase activity, acting on carbon-nitrogen (but not peptide) bonds"/>
    <property type="evidence" value="ECO:0007669"/>
    <property type="project" value="InterPro"/>
</dbReference>
<dbReference type="InterPro" id="IPR006680">
    <property type="entry name" value="Amidohydro-rel"/>
</dbReference>
<keyword evidence="3" id="KW-1185">Reference proteome</keyword>
<evidence type="ECO:0000259" key="1">
    <source>
        <dbReference type="Pfam" id="PF01979"/>
    </source>
</evidence>